<gene>
    <name evidence="12" type="ORF">BON22_0306</name>
    <name evidence="11" type="ORF">CYFA0S_01e12222g</name>
</gene>
<dbReference type="STRING" id="36022.A0A061AQE2"/>
<dbReference type="InterPro" id="IPR017441">
    <property type="entry name" value="Protein_kinase_ATP_BS"/>
</dbReference>
<dbReference type="PANTHER" id="PTHR24057">
    <property type="entry name" value="GLYCOGEN SYNTHASE KINASE-3 ALPHA"/>
    <property type="match status" value="1"/>
</dbReference>
<feature type="domain" description="Protein kinase" evidence="10">
    <location>
        <begin position="26"/>
        <end position="317"/>
    </location>
</feature>
<dbReference type="PROSITE" id="PS00108">
    <property type="entry name" value="PROTEIN_KINASE_ST"/>
    <property type="match status" value="1"/>
</dbReference>
<organism evidence="11">
    <name type="scientific">Cyberlindnera fabianii</name>
    <name type="common">Yeast</name>
    <name type="synonym">Hansenula fabianii</name>
    <dbReference type="NCBI Taxonomy" id="36022"/>
    <lineage>
        <taxon>Eukaryota</taxon>
        <taxon>Fungi</taxon>
        <taxon>Dikarya</taxon>
        <taxon>Ascomycota</taxon>
        <taxon>Saccharomycotina</taxon>
        <taxon>Saccharomycetes</taxon>
        <taxon>Phaffomycetales</taxon>
        <taxon>Phaffomycetaceae</taxon>
        <taxon>Cyberlindnera</taxon>
    </lineage>
</organism>
<dbReference type="SUPFAM" id="SSF56112">
    <property type="entry name" value="Protein kinase-like (PK-like)"/>
    <property type="match status" value="1"/>
</dbReference>
<dbReference type="EMBL" id="LK052886">
    <property type="protein sequence ID" value="CDR37562.1"/>
    <property type="molecule type" value="Genomic_DNA"/>
</dbReference>
<dbReference type="InterPro" id="IPR008271">
    <property type="entry name" value="Ser/Thr_kinase_AS"/>
</dbReference>
<evidence type="ECO:0000256" key="1">
    <source>
        <dbReference type="ARBA" id="ARBA00005527"/>
    </source>
</evidence>
<comment type="similarity">
    <text evidence="2">Belongs to the protein kinase superfamily. CMGC Ser/Thr protein kinase family. CDC2/CDKX subfamily.</text>
</comment>
<reference evidence="11" key="1">
    <citation type="journal article" date="2014" name="Genome Announc.">
        <title>Genome sequence of the yeast Cyberlindnera fabianii (Hansenula fabianii).</title>
        <authorList>
            <person name="Freel K.C."/>
            <person name="Sarilar V."/>
            <person name="Neuveglise C."/>
            <person name="Devillers H."/>
            <person name="Friedrich A."/>
            <person name="Schacherer J."/>
        </authorList>
    </citation>
    <scope>NUCLEOTIDE SEQUENCE</scope>
    <source>
        <strain evidence="11">YJS4271</strain>
    </source>
</reference>
<evidence type="ECO:0000256" key="9">
    <source>
        <dbReference type="RuleBase" id="RU000304"/>
    </source>
</evidence>
<dbReference type="GO" id="GO:0005634">
    <property type="term" value="C:nucleus"/>
    <property type="evidence" value="ECO:0007669"/>
    <property type="project" value="TreeGrafter"/>
</dbReference>
<dbReference type="PROSITE" id="PS50011">
    <property type="entry name" value="PROTEIN_KINASE_DOM"/>
    <property type="match status" value="1"/>
</dbReference>
<evidence type="ECO:0000256" key="7">
    <source>
        <dbReference type="ARBA" id="ARBA00022840"/>
    </source>
</evidence>
<dbReference type="OrthoDB" id="272141at2759"/>
<feature type="binding site" evidence="8">
    <location>
        <position position="57"/>
    </location>
    <ligand>
        <name>ATP</name>
        <dbReference type="ChEBI" id="CHEBI:30616"/>
    </ligand>
</feature>
<evidence type="ECO:0000313" key="13">
    <source>
        <dbReference type="Proteomes" id="UP000189513"/>
    </source>
</evidence>
<dbReference type="FunFam" id="1.10.510.10:FF:000624">
    <property type="entry name" value="Mitogen-activated protein kinase"/>
    <property type="match status" value="1"/>
</dbReference>
<keyword evidence="7 8" id="KW-0067">ATP-binding</keyword>
<reference evidence="12" key="3">
    <citation type="submission" date="2017-01" db="EMBL/GenBank/DDBJ databases">
        <authorList>
            <person name="Mah S.A."/>
            <person name="Swanson W.J."/>
            <person name="Moy G.W."/>
            <person name="Vacquier V.D."/>
        </authorList>
    </citation>
    <scope>NUCLEOTIDE SEQUENCE [LARGE SCALE GENOMIC DNA]</scope>
    <source>
        <strain evidence="12">65</strain>
    </source>
</reference>
<comment type="similarity">
    <text evidence="1">Belongs to the protein kinase superfamily. CMGC Ser/Thr protein kinase family. GSK-3 subfamily.</text>
</comment>
<evidence type="ECO:0000256" key="6">
    <source>
        <dbReference type="ARBA" id="ARBA00022777"/>
    </source>
</evidence>
<dbReference type="InterPro" id="IPR011009">
    <property type="entry name" value="Kinase-like_dom_sf"/>
</dbReference>
<accession>A0A061AQE2</accession>
<dbReference type="GO" id="GO:0004712">
    <property type="term" value="F:protein serine/threonine/tyrosine kinase activity"/>
    <property type="evidence" value="ECO:0007669"/>
    <property type="project" value="TreeGrafter"/>
</dbReference>
<dbReference type="GO" id="GO:0005524">
    <property type="term" value="F:ATP binding"/>
    <property type="evidence" value="ECO:0007669"/>
    <property type="project" value="UniProtKB-UniRule"/>
</dbReference>
<keyword evidence="5 8" id="KW-0547">Nucleotide-binding</keyword>
<dbReference type="InterPro" id="IPR039192">
    <property type="entry name" value="STKc_GSK3"/>
</dbReference>
<dbReference type="OMA" id="MKTTMPM"/>
<keyword evidence="3 9" id="KW-0723">Serine/threonine-protein kinase</keyword>
<keyword evidence="4" id="KW-0808">Transferase</keyword>
<dbReference type="AlphaFoldDB" id="A0A061AQE2"/>
<dbReference type="Pfam" id="PF00069">
    <property type="entry name" value="Pkinase"/>
    <property type="match status" value="1"/>
</dbReference>
<dbReference type="VEuPathDB" id="FungiDB:BON22_0306"/>
<reference evidence="13" key="2">
    <citation type="journal article" date="2017" name="Genome Announc.">
        <title>Genome sequences of Cyberlindnera fabianii 65, Pichia kudriavzevii 129, and Saccharomyces cerevisiae 131 isolated from fermented masau fruits in Zimbabwe.</title>
        <authorList>
            <person name="van Rijswijck I.M.H."/>
            <person name="Derks M.F.L."/>
            <person name="Abee T."/>
            <person name="de Ridder D."/>
            <person name="Smid E.J."/>
        </authorList>
    </citation>
    <scope>NUCLEOTIDE SEQUENCE [LARGE SCALE GENOMIC DNA]</scope>
    <source>
        <strain evidence="13">65</strain>
    </source>
</reference>
<evidence type="ECO:0000313" key="12">
    <source>
        <dbReference type="EMBL" id="ONH69999.1"/>
    </source>
</evidence>
<evidence type="ECO:0000313" key="11">
    <source>
        <dbReference type="EMBL" id="CDR37562.1"/>
    </source>
</evidence>
<protein>
    <submittedName>
        <fullName evidence="11">CYFA0S01e12222g1_1</fullName>
    </submittedName>
    <submittedName>
        <fullName evidence="12">Protein kinase gsk3</fullName>
    </submittedName>
</protein>
<sequence length="324" mass="37127">MSSGTTNDTVVSWVNDEHDNKVEISYQNPQNVGHGSFGTVTKCQLLSPTETTIAIKKVLQDKRFKNRELQIMKTLDNAHITKLFYYSYENDPATNSNNNLYLNLIMEFLPTTLYKRNQFYTIKKLNMPLSEVRTYLFDILAGLDYLHSLSICHRDIKPQNILVDHQRGIAKICDFGSAKILSPSEQNVSYICSRYYRAPELIFGATNYTTKIDVWSTGCVFAELLIGQPLFPGESGIDQLVEIIKILGTPTTEDIMAMNNNYIDHKFPIIKKIPLARIFKQLNNSNDIHILNFLEQFLLFNPNKRISAGQALQNGWFDEIRADR</sequence>
<dbReference type="PANTHER" id="PTHR24057:SF0">
    <property type="entry name" value="PROTEIN KINASE SHAGGY-RELATED"/>
    <property type="match status" value="1"/>
</dbReference>
<dbReference type="SMART" id="SM00220">
    <property type="entry name" value="S_TKc"/>
    <property type="match status" value="1"/>
</dbReference>
<keyword evidence="6 12" id="KW-0418">Kinase</keyword>
<dbReference type="Gene3D" id="3.30.200.20">
    <property type="entry name" value="Phosphorylase Kinase, domain 1"/>
    <property type="match status" value="1"/>
</dbReference>
<dbReference type="InterPro" id="IPR000719">
    <property type="entry name" value="Prot_kinase_dom"/>
</dbReference>
<dbReference type="GO" id="GO:0004674">
    <property type="term" value="F:protein serine/threonine kinase activity"/>
    <property type="evidence" value="ECO:0007669"/>
    <property type="project" value="UniProtKB-KW"/>
</dbReference>
<evidence type="ECO:0000256" key="3">
    <source>
        <dbReference type="ARBA" id="ARBA00022527"/>
    </source>
</evidence>
<dbReference type="Gene3D" id="1.10.510.10">
    <property type="entry name" value="Transferase(Phosphotransferase) domain 1"/>
    <property type="match status" value="1"/>
</dbReference>
<evidence type="ECO:0000256" key="8">
    <source>
        <dbReference type="PROSITE-ProRule" id="PRU10141"/>
    </source>
</evidence>
<evidence type="ECO:0000256" key="5">
    <source>
        <dbReference type="ARBA" id="ARBA00022741"/>
    </source>
</evidence>
<evidence type="ECO:0000256" key="4">
    <source>
        <dbReference type="ARBA" id="ARBA00022679"/>
    </source>
</evidence>
<dbReference type="Proteomes" id="UP000189513">
    <property type="component" value="Unassembled WGS sequence"/>
</dbReference>
<dbReference type="InterPro" id="IPR050591">
    <property type="entry name" value="GSK-3"/>
</dbReference>
<proteinExistence type="inferred from homology"/>
<keyword evidence="13" id="KW-1185">Reference proteome</keyword>
<dbReference type="GO" id="GO:0030154">
    <property type="term" value="P:cell differentiation"/>
    <property type="evidence" value="ECO:0007669"/>
    <property type="project" value="TreeGrafter"/>
</dbReference>
<name>A0A061AQE2_CYBFA</name>
<dbReference type="EMBL" id="MPUK01000001">
    <property type="protein sequence ID" value="ONH69999.1"/>
    <property type="molecule type" value="Genomic_DNA"/>
</dbReference>
<dbReference type="GO" id="GO:0007165">
    <property type="term" value="P:signal transduction"/>
    <property type="evidence" value="ECO:0007669"/>
    <property type="project" value="TreeGrafter"/>
</dbReference>
<evidence type="ECO:0000259" key="10">
    <source>
        <dbReference type="PROSITE" id="PS50011"/>
    </source>
</evidence>
<evidence type="ECO:0000256" key="2">
    <source>
        <dbReference type="ARBA" id="ARBA00006485"/>
    </source>
</evidence>
<dbReference type="CDD" id="cd14137">
    <property type="entry name" value="STKc_GSK3"/>
    <property type="match status" value="1"/>
</dbReference>
<dbReference type="PROSITE" id="PS00107">
    <property type="entry name" value="PROTEIN_KINASE_ATP"/>
    <property type="match status" value="1"/>
</dbReference>
<dbReference type="GO" id="GO:0005737">
    <property type="term" value="C:cytoplasm"/>
    <property type="evidence" value="ECO:0007669"/>
    <property type="project" value="TreeGrafter"/>
</dbReference>